<keyword evidence="2" id="KW-1185">Reference proteome</keyword>
<evidence type="ECO:0000313" key="2">
    <source>
        <dbReference type="Proteomes" id="UP000789702"/>
    </source>
</evidence>
<proteinExistence type="predicted"/>
<organism evidence="1 2">
    <name type="scientific">Dentiscutata heterogama</name>
    <dbReference type="NCBI Taxonomy" id="1316150"/>
    <lineage>
        <taxon>Eukaryota</taxon>
        <taxon>Fungi</taxon>
        <taxon>Fungi incertae sedis</taxon>
        <taxon>Mucoromycota</taxon>
        <taxon>Glomeromycotina</taxon>
        <taxon>Glomeromycetes</taxon>
        <taxon>Diversisporales</taxon>
        <taxon>Gigasporaceae</taxon>
        <taxon>Dentiscutata</taxon>
    </lineage>
</organism>
<gene>
    <name evidence="1" type="ORF">DHETER_LOCUS1854</name>
</gene>
<name>A0ACA9KHN5_9GLOM</name>
<evidence type="ECO:0000313" key="1">
    <source>
        <dbReference type="EMBL" id="CAG8474335.1"/>
    </source>
</evidence>
<reference evidence="1" key="1">
    <citation type="submission" date="2021-06" db="EMBL/GenBank/DDBJ databases">
        <authorList>
            <person name="Kallberg Y."/>
            <person name="Tangrot J."/>
            <person name="Rosling A."/>
        </authorList>
    </citation>
    <scope>NUCLEOTIDE SEQUENCE</scope>
    <source>
        <strain evidence="1">IL203A</strain>
    </source>
</reference>
<feature type="non-terminal residue" evidence="1">
    <location>
        <position position="1"/>
    </location>
</feature>
<protein>
    <submittedName>
        <fullName evidence="1">11407_t:CDS:1</fullName>
    </submittedName>
</protein>
<sequence length="304" mass="34759">IEIKGENLNFLSEPVELINFTPPKIVRLKPSKTSKKVLMNSNSLIVEEQVIREDNWNTKILKRAEKFVNEAAEDLLRKAIQRCFVLCKNGGESVAENLLKSVAELECVVLNRKVSKIKEYLDSCSNKWENRDEFLEMKKKTNPICCDIIKNISSEIYVENKNHQVCIIIIVGVCYCDGFFLGLGAASAAFATEYASYLNLARLAGLLSSVVGYQFTFFRHKCEANYREIIKFLLQQLKSPNNMMNVKFINSPFHNEEALVNRWKELGYMNKNSKQIVKDMPFRTDTEESATNMIFPSFSMTSSG</sequence>
<comment type="caution">
    <text evidence="1">The sequence shown here is derived from an EMBL/GenBank/DDBJ whole genome shotgun (WGS) entry which is preliminary data.</text>
</comment>
<dbReference type="Proteomes" id="UP000789702">
    <property type="component" value="Unassembled WGS sequence"/>
</dbReference>
<dbReference type="EMBL" id="CAJVPU010001207">
    <property type="protein sequence ID" value="CAG8474335.1"/>
    <property type="molecule type" value="Genomic_DNA"/>
</dbReference>
<accession>A0ACA9KHN5</accession>